<dbReference type="Gene3D" id="3.30.530.20">
    <property type="match status" value="1"/>
</dbReference>
<accession>A0A520LMG7</accession>
<dbReference type="InterPro" id="IPR023393">
    <property type="entry name" value="START-like_dom_sf"/>
</dbReference>
<organism evidence="1 2">
    <name type="scientific">SAR92 clade bacterium</name>
    <dbReference type="NCBI Taxonomy" id="2315479"/>
    <lineage>
        <taxon>Bacteria</taxon>
        <taxon>Pseudomonadati</taxon>
        <taxon>Pseudomonadota</taxon>
        <taxon>Gammaproteobacteria</taxon>
        <taxon>Cellvibrionales</taxon>
        <taxon>Porticoccaceae</taxon>
        <taxon>SAR92 clade</taxon>
    </lineage>
</organism>
<dbReference type="AlphaFoldDB" id="A0A520LMG7"/>
<comment type="caution">
    <text evidence="1">The sequence shown here is derived from an EMBL/GenBank/DDBJ whole genome shotgun (WGS) entry which is preliminary data.</text>
</comment>
<reference evidence="1 2" key="1">
    <citation type="submission" date="2019-02" db="EMBL/GenBank/DDBJ databases">
        <title>Prokaryotic population dynamics and viral predation in marine succession experiment using metagenomics: the confinement effect.</title>
        <authorList>
            <person name="Haro-Moreno J.M."/>
            <person name="Rodriguez-Valera F."/>
            <person name="Lopez-Perez M."/>
        </authorList>
    </citation>
    <scope>NUCLEOTIDE SEQUENCE [LARGE SCALE GENOMIC DNA]</scope>
    <source>
        <strain evidence="1">MED-G169</strain>
    </source>
</reference>
<evidence type="ECO:0008006" key="3">
    <source>
        <dbReference type="Google" id="ProtNLM"/>
    </source>
</evidence>
<evidence type="ECO:0000313" key="1">
    <source>
        <dbReference type="EMBL" id="RZO07122.1"/>
    </source>
</evidence>
<proteinExistence type="predicted"/>
<sequence>MSVVSVSREINTSKSALWQLISSEGNLEKFHPFCKKNEVISWSGKTSEDKLTYLNNRTFIRKWNTWEESNGYTLTISNTRFSADVDWSITGNTKKSSITISIRPNFLPNNPIAQWFAFNLLIKHRLRNYLDHVLTGLNDFLITDTKVSANQYGVHPWFS</sequence>
<dbReference type="SUPFAM" id="SSF55961">
    <property type="entry name" value="Bet v1-like"/>
    <property type="match status" value="1"/>
</dbReference>
<dbReference type="EMBL" id="SHBO01000016">
    <property type="protein sequence ID" value="RZO07122.1"/>
    <property type="molecule type" value="Genomic_DNA"/>
</dbReference>
<protein>
    <recommendedName>
        <fullName evidence="3">SRPBCC family protein</fullName>
    </recommendedName>
</protein>
<gene>
    <name evidence="1" type="ORF">EVB02_01945</name>
</gene>
<name>A0A520LMG7_9GAMM</name>
<evidence type="ECO:0000313" key="2">
    <source>
        <dbReference type="Proteomes" id="UP000318148"/>
    </source>
</evidence>
<dbReference type="Proteomes" id="UP000318148">
    <property type="component" value="Unassembled WGS sequence"/>
</dbReference>